<keyword evidence="2" id="KW-1185">Reference proteome</keyword>
<dbReference type="EMBL" id="JXTB01000105">
    <property type="protein sequence ID" value="PON63357.1"/>
    <property type="molecule type" value="Genomic_DNA"/>
</dbReference>
<keyword evidence="1" id="KW-0255">Endonuclease</keyword>
<keyword evidence="1" id="KW-0269">Exonuclease</keyword>
<dbReference type="Proteomes" id="UP000237105">
    <property type="component" value="Unassembled WGS sequence"/>
</dbReference>
<dbReference type="GO" id="GO:0004519">
    <property type="term" value="F:endonuclease activity"/>
    <property type="evidence" value="ECO:0007669"/>
    <property type="project" value="UniProtKB-KW"/>
</dbReference>
<dbReference type="GO" id="GO:0004527">
    <property type="term" value="F:exonuclease activity"/>
    <property type="evidence" value="ECO:0007669"/>
    <property type="project" value="UniProtKB-KW"/>
</dbReference>
<organism evidence="1 2">
    <name type="scientific">Parasponia andersonii</name>
    <name type="common">Sponia andersonii</name>
    <dbReference type="NCBI Taxonomy" id="3476"/>
    <lineage>
        <taxon>Eukaryota</taxon>
        <taxon>Viridiplantae</taxon>
        <taxon>Streptophyta</taxon>
        <taxon>Embryophyta</taxon>
        <taxon>Tracheophyta</taxon>
        <taxon>Spermatophyta</taxon>
        <taxon>Magnoliopsida</taxon>
        <taxon>eudicotyledons</taxon>
        <taxon>Gunneridae</taxon>
        <taxon>Pentapetalae</taxon>
        <taxon>rosids</taxon>
        <taxon>fabids</taxon>
        <taxon>Rosales</taxon>
        <taxon>Cannabaceae</taxon>
        <taxon>Parasponia</taxon>
    </lineage>
</organism>
<dbReference type="SUPFAM" id="SSF56219">
    <property type="entry name" value="DNase I-like"/>
    <property type="match status" value="1"/>
</dbReference>
<evidence type="ECO:0000313" key="1">
    <source>
        <dbReference type="EMBL" id="PON63357.1"/>
    </source>
</evidence>
<gene>
    <name evidence="1" type="ORF">PanWU01x14_132670</name>
</gene>
<dbReference type="InterPro" id="IPR036691">
    <property type="entry name" value="Endo/exonu/phosph_ase_sf"/>
</dbReference>
<keyword evidence="1" id="KW-0378">Hydrolase</keyword>
<sequence length="104" mass="11891">MPGLPFPMSVLCWNVQGLGNPCTINTLRDWVRKFAPCLLFLSETRLAGGLAERIKTFIGFSNSFIVNYEGRNGGLILLWNDVCMYLFALFRKVILMQLFSRRVI</sequence>
<name>A0A2P5CQN4_PARAD</name>
<dbReference type="STRING" id="3476.A0A2P5CQN4"/>
<evidence type="ECO:0000313" key="2">
    <source>
        <dbReference type="Proteomes" id="UP000237105"/>
    </source>
</evidence>
<accession>A0A2P5CQN4</accession>
<dbReference type="PANTHER" id="PTHR35218">
    <property type="entry name" value="RNASE H DOMAIN-CONTAINING PROTEIN"/>
    <property type="match status" value="1"/>
</dbReference>
<keyword evidence="1" id="KW-0540">Nuclease</keyword>
<comment type="caution">
    <text evidence="1">The sequence shown here is derived from an EMBL/GenBank/DDBJ whole genome shotgun (WGS) entry which is preliminary data.</text>
</comment>
<dbReference type="OrthoDB" id="1001388at2759"/>
<proteinExistence type="predicted"/>
<dbReference type="PANTHER" id="PTHR35218:SF11">
    <property type="entry name" value="ENDONUCLEASE_EXONUCLEASE_PHOSPHATASE DOMAIN-CONTAINING PROTEIN"/>
    <property type="match status" value="1"/>
</dbReference>
<reference evidence="2" key="1">
    <citation type="submission" date="2016-06" db="EMBL/GenBank/DDBJ databases">
        <title>Parallel loss of symbiosis genes in relatives of nitrogen-fixing non-legume Parasponia.</title>
        <authorList>
            <person name="Van Velzen R."/>
            <person name="Holmer R."/>
            <person name="Bu F."/>
            <person name="Rutten L."/>
            <person name="Van Zeijl A."/>
            <person name="Liu W."/>
            <person name="Santuari L."/>
            <person name="Cao Q."/>
            <person name="Sharma T."/>
            <person name="Shen D."/>
            <person name="Roswanjaya Y."/>
            <person name="Wardhani T."/>
            <person name="Kalhor M.S."/>
            <person name="Jansen J."/>
            <person name="Van den Hoogen J."/>
            <person name="Gungor B."/>
            <person name="Hartog M."/>
            <person name="Hontelez J."/>
            <person name="Verver J."/>
            <person name="Yang W.-C."/>
            <person name="Schijlen E."/>
            <person name="Repin R."/>
            <person name="Schilthuizen M."/>
            <person name="Schranz E."/>
            <person name="Heidstra R."/>
            <person name="Miyata K."/>
            <person name="Fedorova E."/>
            <person name="Kohlen W."/>
            <person name="Bisseling T."/>
            <person name="Smit S."/>
            <person name="Geurts R."/>
        </authorList>
    </citation>
    <scope>NUCLEOTIDE SEQUENCE [LARGE SCALE GENOMIC DNA]</scope>
    <source>
        <strain evidence="2">cv. WU1-14</strain>
    </source>
</reference>
<protein>
    <submittedName>
        <fullName evidence="1">Endonuclease/exonuclease/phosphatase</fullName>
    </submittedName>
</protein>
<dbReference type="AlphaFoldDB" id="A0A2P5CQN4"/>
<dbReference type="Gene3D" id="3.60.10.10">
    <property type="entry name" value="Endonuclease/exonuclease/phosphatase"/>
    <property type="match status" value="1"/>
</dbReference>